<dbReference type="EMBL" id="CP060053">
    <property type="protein sequence ID" value="QNE07020.1"/>
    <property type="molecule type" value="Genomic_DNA"/>
</dbReference>
<dbReference type="Proteomes" id="UP000515297">
    <property type="component" value="Plasmid plas1"/>
</dbReference>
<dbReference type="AlphaFoldDB" id="A0A1Z1FFR9"/>
<keyword evidence="4" id="KW-1185">Reference proteome</keyword>
<dbReference type="CDD" id="cd03441">
    <property type="entry name" value="R_hydratase_like"/>
    <property type="match status" value="1"/>
</dbReference>
<proteinExistence type="predicted"/>
<geneLocation type="plasmid" evidence="3 5">
    <name>plas1</name>
</geneLocation>
<evidence type="ECO:0000313" key="5">
    <source>
        <dbReference type="Proteomes" id="UP000515297"/>
    </source>
</evidence>
<feature type="domain" description="MaoC-like" evidence="1">
    <location>
        <begin position="20"/>
        <end position="107"/>
    </location>
</feature>
<dbReference type="EMBL" id="CP019603">
    <property type="protein sequence ID" value="ARU17634.1"/>
    <property type="molecule type" value="Genomic_DNA"/>
</dbReference>
<dbReference type="RefSeq" id="WP_066849511.1">
    <property type="nucleotide sequence ID" value="NZ_CP019603.1"/>
</dbReference>
<dbReference type="Gene3D" id="3.10.129.10">
    <property type="entry name" value="Hotdog Thioesterase"/>
    <property type="match status" value="1"/>
</dbReference>
<reference evidence="3 5" key="2">
    <citation type="submission" date="2020-08" db="EMBL/GenBank/DDBJ databases">
        <authorList>
            <person name="Liu G."/>
            <person name="Sun C."/>
        </authorList>
    </citation>
    <scope>NUCLEOTIDE SEQUENCE [LARGE SCALE GENOMIC DNA]</scope>
    <source>
        <strain evidence="3 5">OT19</strain>
        <plasmid evidence="3 5">plas1</plasmid>
    </source>
</reference>
<accession>A0A1Z1FFR9</accession>
<dbReference type="InterPro" id="IPR002539">
    <property type="entry name" value="MaoC-like_dom"/>
</dbReference>
<dbReference type="KEGG" id="cman:A9D14_14730"/>
<reference evidence="2 4" key="1">
    <citation type="submission" date="2017-01" db="EMBL/GenBank/DDBJ databases">
        <title>Complete genome sequence of esterase-producing bacterium Croceicoccus marinus E4A9.</title>
        <authorList>
            <person name="Wu Y.-H."/>
            <person name="Cheng H."/>
            <person name="Xu L."/>
            <person name="Huo Y.-Y."/>
            <person name="Wang C.-S."/>
            <person name="Xu X.-W."/>
        </authorList>
    </citation>
    <scope>NUCLEOTIDE SEQUENCE [LARGE SCALE GENOMIC DNA]</scope>
    <source>
        <strain evidence="2 4">E4A9</strain>
        <plasmid evidence="2">pCME4A9I</plasmid>
        <plasmid evidence="4">Plasmid pcme4a9i</plasmid>
    </source>
</reference>
<evidence type="ECO:0000259" key="1">
    <source>
        <dbReference type="Pfam" id="PF01575"/>
    </source>
</evidence>
<dbReference type="STRING" id="450378.GCA_001661675_02960"/>
<dbReference type="OrthoDB" id="5147746at2"/>
<dbReference type="SUPFAM" id="SSF54637">
    <property type="entry name" value="Thioesterase/thiol ester dehydrase-isomerase"/>
    <property type="match status" value="1"/>
</dbReference>
<geneLocation type="plasmid" evidence="2">
    <name>pCME4A9I</name>
</geneLocation>
<protein>
    <submittedName>
        <fullName evidence="3">MaoC family dehydratase</fullName>
    </submittedName>
</protein>
<geneLocation type="plasmid" evidence="4">
    <name>pcme4a9i</name>
</geneLocation>
<dbReference type="Pfam" id="PF01575">
    <property type="entry name" value="MaoC_dehydratas"/>
    <property type="match status" value="1"/>
</dbReference>
<organism evidence="2 4">
    <name type="scientific">Croceicoccus marinus</name>
    <dbReference type="NCBI Taxonomy" id="450378"/>
    <lineage>
        <taxon>Bacteria</taxon>
        <taxon>Pseudomonadati</taxon>
        <taxon>Pseudomonadota</taxon>
        <taxon>Alphaproteobacteria</taxon>
        <taxon>Sphingomonadales</taxon>
        <taxon>Erythrobacteraceae</taxon>
        <taxon>Croceicoccus</taxon>
    </lineage>
</organism>
<sequence length="133" mass="14422">MSVSADIKAGYTLPPFVIETVSPDAMRDWSVFLADPNPIHLDVEVVKAKGLGNKRINQGPINVAYMMNMLMTAFPGCRIETMDSRFLDNVYEGDRVIASGEVTSVEGNRVTCDLKLDVDGRGTVNAGTATILI</sequence>
<evidence type="ECO:0000313" key="4">
    <source>
        <dbReference type="Proteomes" id="UP000195807"/>
    </source>
</evidence>
<gene>
    <name evidence="2" type="ORF">A9D14_14730</name>
    <name evidence="3" type="ORF">H4O24_18465</name>
</gene>
<name>A0A1Z1FFR9_9SPHN</name>
<dbReference type="Proteomes" id="UP000195807">
    <property type="component" value="Plasmid pCME4A9I"/>
</dbReference>
<evidence type="ECO:0000313" key="3">
    <source>
        <dbReference type="EMBL" id="QNE07020.1"/>
    </source>
</evidence>
<evidence type="ECO:0000313" key="2">
    <source>
        <dbReference type="EMBL" id="ARU17634.1"/>
    </source>
</evidence>
<keyword evidence="2" id="KW-0614">Plasmid</keyword>
<dbReference type="InterPro" id="IPR029069">
    <property type="entry name" value="HotDog_dom_sf"/>
</dbReference>